<reference evidence="2" key="1">
    <citation type="submission" date="2022-11" db="EMBL/GenBank/DDBJ databases">
        <title>Corynebacterium sp. isolated from Penguins.</title>
        <authorList>
            <person name="Sedlar K."/>
            <person name="Svec P."/>
        </authorList>
    </citation>
    <scope>NUCLEOTIDE SEQUENCE</scope>
    <source>
        <strain evidence="2">P5875</strain>
    </source>
</reference>
<evidence type="ECO:0000313" key="3">
    <source>
        <dbReference type="Proteomes" id="UP001070238"/>
    </source>
</evidence>
<dbReference type="AlphaFoldDB" id="A0A9Q4CCI0"/>
<organism evidence="2 3">
    <name type="scientific">Corynebacterium antarcticum</name>
    <dbReference type="NCBI Taxonomy" id="2800405"/>
    <lineage>
        <taxon>Bacteria</taxon>
        <taxon>Bacillati</taxon>
        <taxon>Actinomycetota</taxon>
        <taxon>Actinomycetes</taxon>
        <taxon>Mycobacteriales</taxon>
        <taxon>Corynebacteriaceae</taxon>
        <taxon>Corynebacterium</taxon>
    </lineage>
</organism>
<comment type="caution">
    <text evidence="2">The sequence shown here is derived from an EMBL/GenBank/DDBJ whole genome shotgun (WGS) entry which is preliminary data.</text>
</comment>
<proteinExistence type="predicted"/>
<evidence type="ECO:0000313" key="2">
    <source>
        <dbReference type="EMBL" id="MCX7538350.1"/>
    </source>
</evidence>
<sequence>MATPTSQPQPRPYASRCKTDSRGRDHWQIYLPSERGYAWAELIDFPDDQEFRDQILDPDFLPAWKVMWLEDAYQRFRDRENGRKRRGKGKQSEFGNEDDLLDPERRAKRQRRDYVRALVREGEAFDPESQLIRQTDASLAEKVLTEILLPLTDQQRKYFTLSLGDEMSYADIARLEHPDADQAEINKVADAVRKSVTRARRRIHNKFGHTRPDLDSLKGV</sequence>
<accession>A0A9Q4CCI0</accession>
<feature type="region of interest" description="Disordered" evidence="1">
    <location>
        <begin position="80"/>
        <end position="106"/>
    </location>
</feature>
<dbReference type="RefSeq" id="WP_267169463.1">
    <property type="nucleotide sequence ID" value="NZ_JAPMKX010000002.1"/>
</dbReference>
<gene>
    <name evidence="2" type="ORF">OS123_07325</name>
</gene>
<dbReference type="EMBL" id="JAPMKX010000002">
    <property type="protein sequence ID" value="MCX7538350.1"/>
    <property type="molecule type" value="Genomic_DNA"/>
</dbReference>
<dbReference type="InterPro" id="IPR013324">
    <property type="entry name" value="RNA_pol_sigma_r3/r4-like"/>
</dbReference>
<protein>
    <submittedName>
        <fullName evidence="2">Uncharacterized protein</fullName>
    </submittedName>
</protein>
<dbReference type="Proteomes" id="UP001070238">
    <property type="component" value="Unassembled WGS sequence"/>
</dbReference>
<dbReference type="SUPFAM" id="SSF88659">
    <property type="entry name" value="Sigma3 and sigma4 domains of RNA polymerase sigma factors"/>
    <property type="match status" value="1"/>
</dbReference>
<evidence type="ECO:0000256" key="1">
    <source>
        <dbReference type="SAM" id="MobiDB-lite"/>
    </source>
</evidence>
<name>A0A9Q4CCI0_9CORY</name>
<feature type="region of interest" description="Disordered" evidence="1">
    <location>
        <begin position="1"/>
        <end position="20"/>
    </location>
</feature>